<name>A0A7M7QAN6_NASVI</name>
<evidence type="ECO:0000256" key="8">
    <source>
        <dbReference type="ARBA" id="ARBA00023080"/>
    </source>
</evidence>
<comment type="catalytic activity">
    <reaction evidence="1 9">
        <text>a ribonucleoside 5'-phosphate + H2O = a ribonucleoside + phosphate</text>
        <dbReference type="Rhea" id="RHEA:12484"/>
        <dbReference type="ChEBI" id="CHEBI:15377"/>
        <dbReference type="ChEBI" id="CHEBI:18254"/>
        <dbReference type="ChEBI" id="CHEBI:43474"/>
        <dbReference type="ChEBI" id="CHEBI:58043"/>
        <dbReference type="EC" id="3.1.3.5"/>
    </reaction>
</comment>
<dbReference type="GO" id="GO:0005737">
    <property type="term" value="C:cytoplasm"/>
    <property type="evidence" value="ECO:0007669"/>
    <property type="project" value="UniProtKB-SubCell"/>
</dbReference>
<dbReference type="GeneID" id="100120398"/>
<evidence type="ECO:0000256" key="2">
    <source>
        <dbReference type="ARBA" id="ARBA00008389"/>
    </source>
</evidence>
<evidence type="ECO:0000256" key="5">
    <source>
        <dbReference type="ARBA" id="ARBA00022741"/>
    </source>
</evidence>
<dbReference type="InterPro" id="IPR006434">
    <property type="entry name" value="Pyrimidine_nucleotidase_eu"/>
</dbReference>
<evidence type="ECO:0000256" key="9">
    <source>
        <dbReference type="RuleBase" id="RU361276"/>
    </source>
</evidence>
<dbReference type="Gene3D" id="1.10.150.340">
    <property type="entry name" value="Pyrimidine 5'-nucleotidase (UMPH-1), N-terminal domain"/>
    <property type="match status" value="1"/>
</dbReference>
<dbReference type="PANTHER" id="PTHR13045:SF0">
    <property type="entry name" value="7-METHYLGUANOSINE PHOSPHATE-SPECIFIC 5'-NUCLEOTIDASE"/>
    <property type="match status" value="1"/>
</dbReference>
<dbReference type="EC" id="3.1.3.5" evidence="3 9"/>
<keyword evidence="5 9" id="KW-0547">Nucleotide-binding</keyword>
<dbReference type="InterPro" id="IPR023214">
    <property type="entry name" value="HAD_sf"/>
</dbReference>
<dbReference type="Proteomes" id="UP000002358">
    <property type="component" value="Chromosome 3"/>
</dbReference>
<evidence type="ECO:0000313" key="11">
    <source>
        <dbReference type="Proteomes" id="UP000002358"/>
    </source>
</evidence>
<dbReference type="AlphaFoldDB" id="A0A7M7QAN6"/>
<dbReference type="InParanoid" id="A0A7M7QAN6"/>
<dbReference type="FunCoup" id="A0A7M7QAN6">
    <property type="interactions" value="637"/>
</dbReference>
<dbReference type="EnsemblMetazoa" id="XM_031926731">
    <property type="protein sequence ID" value="XP_031782591"/>
    <property type="gene ID" value="LOC100120398"/>
</dbReference>
<sequence>MDITAAHNMLNLSSLKHKNVHMKDEAEVMKKIKKIVSEGPEKLQIVSDFDFTLTKQHDNGTPVPSSVVMFLSCKQIPARCVKKDNDLRLKYKAIEIDPNISLEEKIDAMNEWYLETHENLRSIEFDRGEINKVAEVYCHTLRDGTKELFSKLKKFNIPILVFSAGIGDVLESILKCQGILSENVKIISNFMKFDGDTLNGFENSNRLIHPFNKNSHTVENDYFKILHERTNVILMGDSLGDASMADVGVDNCVLRIGFFYNAKESLSQFMEAFDIVLVDDQTMNVALEIVDSIV</sequence>
<dbReference type="Pfam" id="PF05822">
    <property type="entry name" value="UMPH-1"/>
    <property type="match status" value="1"/>
</dbReference>
<dbReference type="Gene3D" id="3.40.50.1000">
    <property type="entry name" value="HAD superfamily/HAD-like"/>
    <property type="match status" value="1"/>
</dbReference>
<dbReference type="OrthoDB" id="10014216at2759"/>
<keyword evidence="7" id="KW-0460">Magnesium</keyword>
<organism evidence="10 11">
    <name type="scientific">Nasonia vitripennis</name>
    <name type="common">Parasitic wasp</name>
    <dbReference type="NCBI Taxonomy" id="7425"/>
    <lineage>
        <taxon>Eukaryota</taxon>
        <taxon>Metazoa</taxon>
        <taxon>Ecdysozoa</taxon>
        <taxon>Arthropoda</taxon>
        <taxon>Hexapoda</taxon>
        <taxon>Insecta</taxon>
        <taxon>Pterygota</taxon>
        <taxon>Neoptera</taxon>
        <taxon>Endopterygota</taxon>
        <taxon>Hymenoptera</taxon>
        <taxon>Apocrita</taxon>
        <taxon>Proctotrupomorpha</taxon>
        <taxon>Chalcidoidea</taxon>
        <taxon>Pteromalidae</taxon>
        <taxon>Pteromalinae</taxon>
        <taxon>Nasonia</taxon>
    </lineage>
</organism>
<comment type="similarity">
    <text evidence="2 9">Belongs to the pyrimidine 5'-nucleotidase family.</text>
</comment>
<dbReference type="PANTHER" id="PTHR13045">
    <property type="entry name" value="5'-NUCLEOTIDASE"/>
    <property type="match status" value="1"/>
</dbReference>
<evidence type="ECO:0000256" key="7">
    <source>
        <dbReference type="ARBA" id="ARBA00022842"/>
    </source>
</evidence>
<evidence type="ECO:0000256" key="4">
    <source>
        <dbReference type="ARBA" id="ARBA00022723"/>
    </source>
</evidence>
<keyword evidence="9" id="KW-0963">Cytoplasm</keyword>
<keyword evidence="6 9" id="KW-0378">Hydrolase</keyword>
<keyword evidence="4" id="KW-0479">Metal-binding</keyword>
<keyword evidence="11" id="KW-1185">Reference proteome</keyword>
<comment type="subcellular location">
    <subcellularLocation>
        <location evidence="9">Cytoplasm</location>
    </subcellularLocation>
</comment>
<dbReference type="GO" id="GO:0008253">
    <property type="term" value="F:5'-nucleotidase activity"/>
    <property type="evidence" value="ECO:0007669"/>
    <property type="project" value="UniProtKB-EC"/>
</dbReference>
<evidence type="ECO:0000256" key="1">
    <source>
        <dbReference type="ARBA" id="ARBA00000815"/>
    </source>
</evidence>
<dbReference type="SUPFAM" id="SSF56784">
    <property type="entry name" value="HAD-like"/>
    <property type="match status" value="1"/>
</dbReference>
<dbReference type="KEGG" id="nvi:100120398"/>
<evidence type="ECO:0000256" key="6">
    <source>
        <dbReference type="ARBA" id="ARBA00022801"/>
    </source>
</evidence>
<dbReference type="SMR" id="A0A7M7QAN6"/>
<keyword evidence="8 9" id="KW-0546">Nucleotide metabolism</keyword>
<dbReference type="InterPro" id="IPR036412">
    <property type="entry name" value="HAD-like_sf"/>
</dbReference>
<dbReference type="RefSeq" id="XP_031782591.1">
    <property type="nucleotide sequence ID" value="XM_031926731.1"/>
</dbReference>
<proteinExistence type="inferred from homology"/>
<evidence type="ECO:0000313" key="10">
    <source>
        <dbReference type="EnsemblMetazoa" id="XP_031782591"/>
    </source>
</evidence>
<dbReference type="GO" id="GO:0009117">
    <property type="term" value="P:nucleotide metabolic process"/>
    <property type="evidence" value="ECO:0007669"/>
    <property type="project" value="UniProtKB-KW"/>
</dbReference>
<dbReference type="GO" id="GO:0000166">
    <property type="term" value="F:nucleotide binding"/>
    <property type="evidence" value="ECO:0007669"/>
    <property type="project" value="UniProtKB-KW"/>
</dbReference>
<dbReference type="GO" id="GO:0000287">
    <property type="term" value="F:magnesium ion binding"/>
    <property type="evidence" value="ECO:0007669"/>
    <property type="project" value="InterPro"/>
</dbReference>
<protein>
    <recommendedName>
        <fullName evidence="3 9">5'-nucleotidase</fullName>
        <ecNumber evidence="3 9">3.1.3.5</ecNumber>
    </recommendedName>
</protein>
<dbReference type="NCBIfam" id="TIGR01544">
    <property type="entry name" value="HAD-SF-IE"/>
    <property type="match status" value="1"/>
</dbReference>
<dbReference type="SFLD" id="SFLDG01128">
    <property type="entry name" value="C1.4:_5'-Nucleotidase_Like"/>
    <property type="match status" value="1"/>
</dbReference>
<reference evidence="10" key="1">
    <citation type="submission" date="2021-01" db="UniProtKB">
        <authorList>
            <consortium name="EnsemblMetazoa"/>
        </authorList>
    </citation>
    <scope>IDENTIFICATION</scope>
</reference>
<evidence type="ECO:0000256" key="3">
    <source>
        <dbReference type="ARBA" id="ARBA00012643"/>
    </source>
</evidence>
<accession>A0A7M7QAN6</accession>
<dbReference type="SFLD" id="SFLDS00003">
    <property type="entry name" value="Haloacid_Dehalogenase"/>
    <property type="match status" value="1"/>
</dbReference>